<comment type="caution">
    <text evidence="5">The sequence shown here is derived from an EMBL/GenBank/DDBJ whole genome shotgun (WGS) entry which is preliminary data.</text>
</comment>
<evidence type="ECO:0000313" key="6">
    <source>
        <dbReference type="Proteomes" id="UP001176471"/>
    </source>
</evidence>
<evidence type="ECO:0000256" key="3">
    <source>
        <dbReference type="SAM" id="SignalP"/>
    </source>
</evidence>
<keyword evidence="2 5" id="KW-0378">Hydrolase</keyword>
<dbReference type="PANTHER" id="PTHR43817">
    <property type="entry name" value="GLYCOSYL HYDROLASE"/>
    <property type="match status" value="1"/>
</dbReference>
<dbReference type="Pfam" id="PF22666">
    <property type="entry name" value="Glyco_hydro_2_N2"/>
    <property type="match status" value="1"/>
</dbReference>
<keyword evidence="6" id="KW-1185">Reference proteome</keyword>
<name>A0ABT8ZRA8_9SPHN</name>
<dbReference type="EMBL" id="JAUQOM010000010">
    <property type="protein sequence ID" value="MDO7836618.1"/>
    <property type="molecule type" value="Genomic_DNA"/>
</dbReference>
<evidence type="ECO:0000259" key="4">
    <source>
        <dbReference type="Pfam" id="PF22666"/>
    </source>
</evidence>
<dbReference type="SUPFAM" id="SSF49785">
    <property type="entry name" value="Galactose-binding domain-like"/>
    <property type="match status" value="2"/>
</dbReference>
<dbReference type="PANTHER" id="PTHR43817:SF1">
    <property type="entry name" value="HYDROLASE, FAMILY 43, PUTATIVE (AFU_ORTHOLOGUE AFUA_3G01660)-RELATED"/>
    <property type="match status" value="1"/>
</dbReference>
<organism evidence="5 6">
    <name type="scientific">Sphingobium cyanobacteriorum</name>
    <dbReference type="NCBI Taxonomy" id="3063954"/>
    <lineage>
        <taxon>Bacteria</taxon>
        <taxon>Pseudomonadati</taxon>
        <taxon>Pseudomonadota</taxon>
        <taxon>Alphaproteobacteria</taxon>
        <taxon>Sphingomonadales</taxon>
        <taxon>Sphingomonadaceae</taxon>
        <taxon>Sphingobium</taxon>
    </lineage>
</organism>
<dbReference type="GO" id="GO:0016787">
    <property type="term" value="F:hydrolase activity"/>
    <property type="evidence" value="ECO:0007669"/>
    <property type="project" value="UniProtKB-KW"/>
</dbReference>
<accession>A0ABT8ZRA8</accession>
<dbReference type="Pfam" id="PF17132">
    <property type="entry name" value="Glyco_hydro_106"/>
    <property type="match status" value="1"/>
</dbReference>
<sequence length="1113" mass="121907">MARATRYWMGIRFCALTMLAGPVAADTLSDQFATPPQSARPRVWWHWMNGNITEEGIKLDLEWMARVGIGGVQNFDAQLATPQVVDKRLAYMTPEWKQAFRFAARTADTLGLELAIASSPGWSETGGPWVQPQDGMKKLVWSETDIVGGRRFTGKLAPPPVVTGPFQDMTNPPSLLTTMRGAGEKQGPSFYRDIVTIAYRDSGKALPMPRYSTSSGQTDFATLTDGRYAEGIEITSGTADDPAWLRADFTQSQVVRSATLSLSSERKSNEGPFTPILEASSDGKTFREVARFAGTSPRSTVSFPAVTATALRIRFRHNAPTYPIPSPWAAGVDLSPVAALSGSVPKTLKVTELAFHAEPRVNRSEEKAAFALAPDYYAIETAPGNGPRLADMVDVSDKVRSDGTLDWTPPAGRWKVLRFGYSLIGTENHPATPEATGLEVDKFDASAVRRYINTYLDSYVQAAGPDLIGKNGVRAMVNDSIEAGAANWTDGLLPEFQRRRGYDATRWLPALTGVIIDTAARTDAFLYDFRKTLSELIAQAHYGTLAEELHKRNLIHYSEALEMYRPSIGDDMAMRRHADIPMAALWVFDTQKPGPDPRLMGDIRGAASVAHVYGQNIVAAESLTSSMQYWSYAPADLKPMIDLEFALGVNRPVIHTSVHQPVTEKAPGLSLWIFGQFFNRQDTWAEMAKPWVSYMSRSAYMLQQGRFAADVAYFYGEEAPLTALYQDKLWADVPATTGMDYVNADALVNQLANDGADIVARSGARYKLIFLGGTSRRMTLPVLRKLDALVRGGATVAGMKPTGTPSLSDDAAEFARMADRLWGGDSGRGRIIEAADVNAALAALKLVPDFDHSKPSPDTHVMFVHRTLPTSDIYYFTSRSGHQEKLDLRFRTVGIPEYWDAETGRSTPLSYRIEDGRTIIPMTLEPRQSGFVVFRGGQDVPPSRTVAASQRRMLTSIEGDWDVSFQPGRGAPSGTRSLPAADWSASSDAGTRYFSGTATYRKNVSLPADAFGAGKRIYLDLGKVGDVAEVLINGKAAGIAWKAPYRLDVTKWVQRGRNSLEVRVANLWVNRLVGDAQPGAKPIAYTTMPTYTADAPLRPSGLMGPVRIELETP</sequence>
<dbReference type="RefSeq" id="WP_304537038.1">
    <property type="nucleotide sequence ID" value="NZ_JAUQOM010000010.1"/>
</dbReference>
<protein>
    <submittedName>
        <fullName evidence="5">Glycosyl hydrolase</fullName>
    </submittedName>
</protein>
<reference evidence="5" key="1">
    <citation type="submission" date="2023-07" db="EMBL/GenBank/DDBJ databases">
        <title>Bacterial whole genome sequence for Sphingobium sp. HBC34.</title>
        <authorList>
            <person name="Le V."/>
            <person name="Ko S.-R."/>
            <person name="Ahn C.-Y."/>
            <person name="Oh H.-M."/>
        </authorList>
    </citation>
    <scope>NUCLEOTIDE SEQUENCE</scope>
    <source>
        <strain evidence="5">HBC34</strain>
    </source>
</reference>
<feature type="domain" description="Beta-mannosidase-like galactose-binding" evidence="4">
    <location>
        <begin position="998"/>
        <end position="1070"/>
    </location>
</feature>
<gene>
    <name evidence="5" type="ORF">Q4610_16350</name>
</gene>
<dbReference type="Proteomes" id="UP001176471">
    <property type="component" value="Unassembled WGS sequence"/>
</dbReference>
<evidence type="ECO:0000256" key="2">
    <source>
        <dbReference type="ARBA" id="ARBA00022801"/>
    </source>
</evidence>
<dbReference type="NCBIfam" id="NF045579">
    <property type="entry name" value="rhamnoside_JR"/>
    <property type="match status" value="1"/>
</dbReference>
<feature type="chain" id="PRO_5046549167" evidence="3">
    <location>
        <begin position="26"/>
        <end position="1113"/>
    </location>
</feature>
<proteinExistence type="predicted"/>
<feature type="signal peptide" evidence="3">
    <location>
        <begin position="1"/>
        <end position="25"/>
    </location>
</feature>
<evidence type="ECO:0000256" key="1">
    <source>
        <dbReference type="ARBA" id="ARBA00022729"/>
    </source>
</evidence>
<dbReference type="Gene3D" id="2.60.120.260">
    <property type="entry name" value="Galactose-binding domain-like"/>
    <property type="match status" value="2"/>
</dbReference>
<dbReference type="InterPro" id="IPR008979">
    <property type="entry name" value="Galactose-bd-like_sf"/>
</dbReference>
<keyword evidence="1 3" id="KW-0732">Signal</keyword>
<dbReference type="InterPro" id="IPR054593">
    <property type="entry name" value="Beta-mannosidase-like_N2"/>
</dbReference>
<evidence type="ECO:0000313" key="5">
    <source>
        <dbReference type="EMBL" id="MDO7836618.1"/>
    </source>
</evidence>